<dbReference type="InterPro" id="IPR029063">
    <property type="entry name" value="SAM-dependent_MTases_sf"/>
</dbReference>
<evidence type="ECO:0000256" key="2">
    <source>
        <dbReference type="ARBA" id="ARBA00022679"/>
    </source>
</evidence>
<dbReference type="Pfam" id="PF13578">
    <property type="entry name" value="Methyltransf_24"/>
    <property type="match status" value="1"/>
</dbReference>
<organism evidence="3 4">
    <name type="scientific">Starkeya nomas</name>
    <dbReference type="NCBI Taxonomy" id="2666134"/>
    <lineage>
        <taxon>Bacteria</taxon>
        <taxon>Pseudomonadati</taxon>
        <taxon>Pseudomonadota</taxon>
        <taxon>Alphaproteobacteria</taxon>
        <taxon>Hyphomicrobiales</taxon>
        <taxon>Xanthobacteraceae</taxon>
        <taxon>Starkeya</taxon>
    </lineage>
</organism>
<dbReference type="AlphaFoldDB" id="A0A5S9PID9"/>
<keyword evidence="2" id="KW-0808">Transferase</keyword>
<dbReference type="EMBL" id="CACSAS010000001">
    <property type="protein sequence ID" value="CAA0103825.1"/>
    <property type="molecule type" value="Genomic_DNA"/>
</dbReference>
<dbReference type="PANTHER" id="PTHR40048">
    <property type="entry name" value="RHAMNOSYL O-METHYLTRANSFERASE"/>
    <property type="match status" value="1"/>
</dbReference>
<evidence type="ECO:0000256" key="1">
    <source>
        <dbReference type="ARBA" id="ARBA00022603"/>
    </source>
</evidence>
<keyword evidence="4" id="KW-1185">Reference proteome</keyword>
<proteinExistence type="predicted"/>
<evidence type="ECO:0000313" key="3">
    <source>
        <dbReference type="EMBL" id="CAA0103825.1"/>
    </source>
</evidence>
<dbReference type="GO" id="GO:0005886">
    <property type="term" value="C:plasma membrane"/>
    <property type="evidence" value="ECO:0007669"/>
    <property type="project" value="TreeGrafter"/>
</dbReference>
<dbReference type="Gene3D" id="3.40.50.150">
    <property type="entry name" value="Vaccinia Virus protein VP39"/>
    <property type="match status" value="1"/>
</dbReference>
<keyword evidence="1" id="KW-0489">Methyltransferase</keyword>
<dbReference type="GO" id="GO:0008168">
    <property type="term" value="F:methyltransferase activity"/>
    <property type="evidence" value="ECO:0007669"/>
    <property type="project" value="UniProtKB-KW"/>
</dbReference>
<name>A0A5S9PID9_9HYPH</name>
<gene>
    <name evidence="3" type="ORF">STARVERO_03059</name>
</gene>
<dbReference type="SUPFAM" id="SSF53335">
    <property type="entry name" value="S-adenosyl-L-methionine-dependent methyltransferases"/>
    <property type="match status" value="1"/>
</dbReference>
<dbReference type="GO" id="GO:0071770">
    <property type="term" value="P:DIM/DIP cell wall layer assembly"/>
    <property type="evidence" value="ECO:0007669"/>
    <property type="project" value="TreeGrafter"/>
</dbReference>
<accession>A0A5S9PID9</accession>
<dbReference type="PANTHER" id="PTHR40048:SF1">
    <property type="entry name" value="RHAMNOSYL O-METHYLTRANSFERASE"/>
    <property type="match status" value="1"/>
</dbReference>
<dbReference type="GO" id="GO:0032259">
    <property type="term" value="P:methylation"/>
    <property type="evidence" value="ECO:0007669"/>
    <property type="project" value="UniProtKB-KW"/>
</dbReference>
<evidence type="ECO:0008006" key="5">
    <source>
        <dbReference type="Google" id="ProtNLM"/>
    </source>
</evidence>
<dbReference type="Proteomes" id="UP000433050">
    <property type="component" value="Unassembled WGS sequence"/>
</dbReference>
<reference evidence="3 4" key="1">
    <citation type="submission" date="2019-12" db="EMBL/GenBank/DDBJ databases">
        <authorList>
            <person name="Reyes-Prieto M."/>
        </authorList>
    </citation>
    <scope>NUCLEOTIDE SEQUENCE [LARGE SCALE GENOMIC DNA]</scope>
    <source>
        <strain evidence="3">HF14-78462</strain>
    </source>
</reference>
<evidence type="ECO:0000313" key="4">
    <source>
        <dbReference type="Proteomes" id="UP000433050"/>
    </source>
</evidence>
<dbReference type="RefSeq" id="WP_159599813.1">
    <property type="nucleotide sequence ID" value="NZ_CACSAS010000001.1"/>
</dbReference>
<protein>
    <recommendedName>
        <fullName evidence="5">Class I SAM-dependent methyltransferase</fullName>
    </recommendedName>
</protein>
<sequence length="259" mass="28802">MPPSAARSFVWSIDPGAVVGQLGMNAPLVRTVPLRRPRGSEWIGHIPFAFWLVGALRPRLFVELGAHSGASYAAFCQAIRELGLDSRAFAIDTWQGDEQAGFYGEDIHADLLAFNTAEFDGFSTLLRMTFDEALPTFADGSIDLLHIDGFHSYEAVRHDFESWRPKLGPNAVVLFHDSYEFHPGFGVYQLFAELSERYPHFEFHHGHGLGVIGMSDRVPGPLGGLLRPAGWKKGPFNGFRLRRERRIRAHFARLGGAVG</sequence>